<evidence type="ECO:0000256" key="1">
    <source>
        <dbReference type="ARBA" id="ARBA00022729"/>
    </source>
</evidence>
<evidence type="ECO:0000256" key="2">
    <source>
        <dbReference type="SAM" id="SignalP"/>
    </source>
</evidence>
<protein>
    <recommendedName>
        <fullName evidence="3">DUF4352 domain-containing protein</fullName>
    </recommendedName>
</protein>
<dbReference type="InterPro" id="IPR029051">
    <property type="entry name" value="DUF4352"/>
</dbReference>
<keyword evidence="5" id="KW-1185">Reference proteome</keyword>
<evidence type="ECO:0000313" key="4">
    <source>
        <dbReference type="EMBL" id="GEM36792.1"/>
    </source>
</evidence>
<keyword evidence="1 2" id="KW-0732">Signal</keyword>
<dbReference type="RefSeq" id="WP_147129013.1">
    <property type="nucleotide sequence ID" value="NZ_BJXA01000005.1"/>
</dbReference>
<evidence type="ECO:0000313" key="5">
    <source>
        <dbReference type="Proteomes" id="UP000321424"/>
    </source>
</evidence>
<dbReference type="AlphaFoldDB" id="A0A511M835"/>
<dbReference type="OrthoDB" id="4554997at2"/>
<proteinExistence type="predicted"/>
<dbReference type="Pfam" id="PF11611">
    <property type="entry name" value="DUF4352"/>
    <property type="match status" value="1"/>
</dbReference>
<organism evidence="4 5">
    <name type="scientific">Nocardia ninae NBRC 108245</name>
    <dbReference type="NCBI Taxonomy" id="1210091"/>
    <lineage>
        <taxon>Bacteria</taxon>
        <taxon>Bacillati</taxon>
        <taxon>Actinomycetota</taxon>
        <taxon>Actinomycetes</taxon>
        <taxon>Mycobacteriales</taxon>
        <taxon>Nocardiaceae</taxon>
        <taxon>Nocardia</taxon>
    </lineage>
</organism>
<sequence length="155" mass="16914">MRRLLPLLLLPLAACGAEPAPAPPPPPTTTEHVRTPQDCTKLTVTAMTVEPGIAYIFGTHAEWLPKGQFIRVRVAITNTDNTFRTTRPSDYHLDDAADRPHPPSVDAMAIKRQPTELTLGAGNRAEVDLWYDIPADTSPKLLRDNTCVTTIALPG</sequence>
<feature type="domain" description="DUF4352" evidence="3">
    <location>
        <begin position="65"/>
        <end position="141"/>
    </location>
</feature>
<feature type="chain" id="PRO_5021960712" description="DUF4352 domain-containing protein" evidence="2">
    <location>
        <begin position="23"/>
        <end position="155"/>
    </location>
</feature>
<accession>A0A511M835</accession>
<dbReference type="Proteomes" id="UP000321424">
    <property type="component" value="Unassembled WGS sequence"/>
</dbReference>
<reference evidence="4 5" key="1">
    <citation type="submission" date="2019-07" db="EMBL/GenBank/DDBJ databases">
        <title>Whole genome shotgun sequence of Nocardia ninae NBRC 108245.</title>
        <authorList>
            <person name="Hosoyama A."/>
            <person name="Uohara A."/>
            <person name="Ohji S."/>
            <person name="Ichikawa N."/>
        </authorList>
    </citation>
    <scope>NUCLEOTIDE SEQUENCE [LARGE SCALE GENOMIC DNA]</scope>
    <source>
        <strain evidence="4 5">NBRC 108245</strain>
    </source>
</reference>
<gene>
    <name evidence="4" type="ORF">NN4_13110</name>
</gene>
<feature type="signal peptide" evidence="2">
    <location>
        <begin position="1"/>
        <end position="22"/>
    </location>
</feature>
<dbReference type="InterPro" id="IPR029050">
    <property type="entry name" value="Immunoprotect_excell_Ig-like"/>
</dbReference>
<dbReference type="EMBL" id="BJXA01000005">
    <property type="protein sequence ID" value="GEM36792.1"/>
    <property type="molecule type" value="Genomic_DNA"/>
</dbReference>
<evidence type="ECO:0000259" key="3">
    <source>
        <dbReference type="Pfam" id="PF11611"/>
    </source>
</evidence>
<comment type="caution">
    <text evidence="4">The sequence shown here is derived from an EMBL/GenBank/DDBJ whole genome shotgun (WGS) entry which is preliminary data.</text>
</comment>
<name>A0A511M835_9NOCA</name>
<dbReference type="Gene3D" id="2.60.40.1240">
    <property type="match status" value="1"/>
</dbReference>